<organism evidence="2 3">
    <name type="scientific">Prymnesium parvum</name>
    <name type="common">Toxic golden alga</name>
    <dbReference type="NCBI Taxonomy" id="97485"/>
    <lineage>
        <taxon>Eukaryota</taxon>
        <taxon>Haptista</taxon>
        <taxon>Haptophyta</taxon>
        <taxon>Prymnesiophyceae</taxon>
        <taxon>Prymnesiales</taxon>
        <taxon>Prymnesiaceae</taxon>
        <taxon>Prymnesium</taxon>
    </lineage>
</organism>
<feature type="compositionally biased region" description="Basic residues" evidence="1">
    <location>
        <begin position="298"/>
        <end position="308"/>
    </location>
</feature>
<keyword evidence="3" id="KW-1185">Reference proteome</keyword>
<proteinExistence type="predicted"/>
<gene>
    <name evidence="2" type="ORF">AB1Y20_005550</name>
</gene>
<dbReference type="EMBL" id="JBGBPQ010000013">
    <property type="protein sequence ID" value="KAL1512288.1"/>
    <property type="molecule type" value="Genomic_DNA"/>
</dbReference>
<evidence type="ECO:0000313" key="2">
    <source>
        <dbReference type="EMBL" id="KAL1512288.1"/>
    </source>
</evidence>
<sequence length="383" mass="41901">MMEEGVGVAAKVEQAVATAVAGAVRLKVHQPARFIAGLLLQASSPPPQDDEAYCRCHDLFAAVELAFARLEAHETESVPDALGTIARSLLASAGQRELVQAEAHVACLREELEAAERMHAIDRAASLAKLEKQLVRSHRGEVMRWRARHARLLKLCNDLCPDVLRLFSEVSAPTTPTAIRPTPLSPRSLNRANTPFPFRTGTPDKRPLSAGASPSSTTALRSPCRRDPLATPPRDGVGRGNHFAEILEVREEAQPILESPTDESPPESLRQPTCRSPAVTSEPGEVVEPAPSAQPERHPKRRQRHKPKALQGDETTQDMASNCRGARNSAPGTFWEQASREEAAAQTSEDVLARKRREAQERVKQRQKAAAQVQSRIAALEHR</sequence>
<dbReference type="AlphaFoldDB" id="A0AB34J6N5"/>
<name>A0AB34J6N5_PRYPA</name>
<evidence type="ECO:0000313" key="3">
    <source>
        <dbReference type="Proteomes" id="UP001515480"/>
    </source>
</evidence>
<accession>A0AB34J6N5</accession>
<reference evidence="2 3" key="1">
    <citation type="journal article" date="2024" name="Science">
        <title>Giant polyketide synthase enzymes in the biosynthesis of giant marine polyether toxins.</title>
        <authorList>
            <person name="Fallon T.R."/>
            <person name="Shende V.V."/>
            <person name="Wierzbicki I.H."/>
            <person name="Pendleton A.L."/>
            <person name="Watervoot N.F."/>
            <person name="Auber R.P."/>
            <person name="Gonzalez D.J."/>
            <person name="Wisecaver J.H."/>
            <person name="Moore B.S."/>
        </authorList>
    </citation>
    <scope>NUCLEOTIDE SEQUENCE [LARGE SCALE GENOMIC DNA]</scope>
    <source>
        <strain evidence="2 3">12B1</strain>
    </source>
</reference>
<comment type="caution">
    <text evidence="2">The sequence shown here is derived from an EMBL/GenBank/DDBJ whole genome shotgun (WGS) entry which is preliminary data.</text>
</comment>
<protein>
    <submittedName>
        <fullName evidence="2">Uncharacterized protein</fullName>
    </submittedName>
</protein>
<feature type="region of interest" description="Disordered" evidence="1">
    <location>
        <begin position="256"/>
        <end position="383"/>
    </location>
</feature>
<evidence type="ECO:0000256" key="1">
    <source>
        <dbReference type="SAM" id="MobiDB-lite"/>
    </source>
</evidence>
<feature type="region of interest" description="Disordered" evidence="1">
    <location>
        <begin position="174"/>
        <end position="240"/>
    </location>
</feature>
<dbReference type="Proteomes" id="UP001515480">
    <property type="component" value="Unassembled WGS sequence"/>
</dbReference>